<reference evidence="2" key="1">
    <citation type="submission" date="2019-04" db="EMBL/GenBank/DDBJ databases">
        <title>Friends and foes A comparative genomics studyof 23 Aspergillus species from section Flavi.</title>
        <authorList>
            <consortium name="DOE Joint Genome Institute"/>
            <person name="Kjaerbolling I."/>
            <person name="Vesth T."/>
            <person name="Frisvad J.C."/>
            <person name="Nybo J.L."/>
            <person name="Theobald S."/>
            <person name="Kildgaard S."/>
            <person name="Isbrandt T."/>
            <person name="Kuo A."/>
            <person name="Sato A."/>
            <person name="Lyhne E.K."/>
            <person name="Kogle M.E."/>
            <person name="Wiebenga A."/>
            <person name="Kun R.S."/>
            <person name="Lubbers R.J."/>
            <person name="Makela M.R."/>
            <person name="Barry K."/>
            <person name="Chovatia M."/>
            <person name="Clum A."/>
            <person name="Daum C."/>
            <person name="Haridas S."/>
            <person name="He G."/>
            <person name="LaButti K."/>
            <person name="Lipzen A."/>
            <person name="Mondo S."/>
            <person name="Riley R."/>
            <person name="Salamov A."/>
            <person name="Simmons B.A."/>
            <person name="Magnuson J.K."/>
            <person name="Henrissat B."/>
            <person name="Mortensen U.H."/>
            <person name="Larsen T.O."/>
            <person name="Devries R.P."/>
            <person name="Grigoriev I.V."/>
            <person name="Machida M."/>
            <person name="Baker S.E."/>
            <person name="Andersen M.R."/>
        </authorList>
    </citation>
    <scope>NUCLEOTIDE SEQUENCE [LARGE SCALE GENOMIC DNA]</scope>
    <source>
        <strain evidence="2">IBT 14317</strain>
    </source>
</reference>
<accession>A0A5N7CJ79</accession>
<dbReference type="EMBL" id="ML735224">
    <property type="protein sequence ID" value="KAE8394262.1"/>
    <property type="molecule type" value="Genomic_DNA"/>
</dbReference>
<dbReference type="Gene3D" id="3.40.50.150">
    <property type="entry name" value="Vaccinia Virus protein VP39"/>
    <property type="match status" value="2"/>
</dbReference>
<protein>
    <recommendedName>
        <fullName evidence="1">Methyltransferase type 11 domain-containing protein</fullName>
    </recommendedName>
</protein>
<sequence>MSSSSAYDDSEIFRSYYDLPRNERGLDAVTEWPLMKWANENGARRVHGIDVSVNMLAKANELNSGECITYEQVDLNTIVLPANSYDIIYSSLVFHHTKDGEWFWPVRTYGQEGPRVLEWIADGIPSYHRTIQTYVSAVLENAFELTDLAEWMMPPVSIFPHQDSGRNNHRPVRLIICAKKK</sequence>
<dbReference type="CDD" id="cd02440">
    <property type="entry name" value="AdoMet_MTases"/>
    <property type="match status" value="1"/>
</dbReference>
<name>A0A5N7CJ79_PETAA</name>
<dbReference type="InterPro" id="IPR029063">
    <property type="entry name" value="SAM-dependent_MTases_sf"/>
</dbReference>
<gene>
    <name evidence="2" type="ORF">BDV23DRAFT_169606</name>
</gene>
<dbReference type="AlphaFoldDB" id="A0A5N7CJ79"/>
<dbReference type="OrthoDB" id="66144at2759"/>
<dbReference type="Pfam" id="PF08241">
    <property type="entry name" value="Methyltransf_11"/>
    <property type="match status" value="1"/>
</dbReference>
<dbReference type="Proteomes" id="UP000326877">
    <property type="component" value="Unassembled WGS sequence"/>
</dbReference>
<evidence type="ECO:0000313" key="2">
    <source>
        <dbReference type="EMBL" id="KAE8394262.1"/>
    </source>
</evidence>
<feature type="domain" description="Methyltransferase type 11" evidence="1">
    <location>
        <begin position="36"/>
        <end position="100"/>
    </location>
</feature>
<dbReference type="InterPro" id="IPR013216">
    <property type="entry name" value="Methyltransf_11"/>
</dbReference>
<evidence type="ECO:0000259" key="1">
    <source>
        <dbReference type="Pfam" id="PF08241"/>
    </source>
</evidence>
<dbReference type="GO" id="GO:0008757">
    <property type="term" value="F:S-adenosylmethionine-dependent methyltransferase activity"/>
    <property type="evidence" value="ECO:0007669"/>
    <property type="project" value="InterPro"/>
</dbReference>
<proteinExistence type="predicted"/>
<dbReference type="SUPFAM" id="SSF53335">
    <property type="entry name" value="S-adenosyl-L-methionine-dependent methyltransferases"/>
    <property type="match status" value="1"/>
</dbReference>
<organism evidence="2">
    <name type="scientific">Petromyces alliaceus</name>
    <name type="common">Aspergillus alliaceus</name>
    <dbReference type="NCBI Taxonomy" id="209559"/>
    <lineage>
        <taxon>Eukaryota</taxon>
        <taxon>Fungi</taxon>
        <taxon>Dikarya</taxon>
        <taxon>Ascomycota</taxon>
        <taxon>Pezizomycotina</taxon>
        <taxon>Eurotiomycetes</taxon>
        <taxon>Eurotiomycetidae</taxon>
        <taxon>Eurotiales</taxon>
        <taxon>Aspergillaceae</taxon>
        <taxon>Aspergillus</taxon>
        <taxon>Aspergillus subgen. Circumdati</taxon>
    </lineage>
</organism>